<comment type="catalytic activity">
    <reaction evidence="8">
        <text>4-demethyl-7-[(3S)-3-amino-3-carboxypropyl]wyosine(37) in tRNA(Phe) + S-adenosyl-L-methionine = 7-[(3S)-3-amino-3-carboxypropyl]wyosine(37) in tRNA(Phe) + S-adenosyl-L-homocysteine + H(+)</text>
        <dbReference type="Rhea" id="RHEA:36635"/>
        <dbReference type="Rhea" id="RHEA-COMP:10378"/>
        <dbReference type="Rhea" id="RHEA-COMP:10379"/>
        <dbReference type="ChEBI" id="CHEBI:15378"/>
        <dbReference type="ChEBI" id="CHEBI:57856"/>
        <dbReference type="ChEBI" id="CHEBI:59789"/>
        <dbReference type="ChEBI" id="CHEBI:73543"/>
        <dbReference type="ChEBI" id="CHEBI:73550"/>
        <dbReference type="EC" id="2.1.1.282"/>
    </reaction>
</comment>
<feature type="compositionally biased region" description="Polar residues" evidence="9">
    <location>
        <begin position="374"/>
        <end position="385"/>
    </location>
</feature>
<dbReference type="AlphaFoldDB" id="A0A0D2G5Q4"/>
<dbReference type="PANTHER" id="PTHR48418">
    <property type="entry name" value="TRNA WYBUTOSINE-SYNTHESIZING PROTEIN 3"/>
    <property type="match status" value="1"/>
</dbReference>
<dbReference type="InterPro" id="IPR003827">
    <property type="entry name" value="tRNA_yW-synthesising"/>
</dbReference>
<evidence type="ECO:0000256" key="7">
    <source>
        <dbReference type="ARBA" id="ARBA00030554"/>
    </source>
</evidence>
<evidence type="ECO:0000259" key="10">
    <source>
        <dbReference type="Pfam" id="PF02676"/>
    </source>
</evidence>
<dbReference type="STRING" id="1442369.A0A0D2G5Q4"/>
<dbReference type="EMBL" id="KN847475">
    <property type="protein sequence ID" value="KIX10242.1"/>
    <property type="molecule type" value="Genomic_DNA"/>
</dbReference>
<evidence type="ECO:0000256" key="9">
    <source>
        <dbReference type="SAM" id="MobiDB-lite"/>
    </source>
</evidence>
<keyword evidence="3" id="KW-0489">Methyltransferase</keyword>
<dbReference type="GeneID" id="25289394"/>
<feature type="compositionally biased region" description="Polar residues" evidence="9">
    <location>
        <begin position="116"/>
        <end position="129"/>
    </location>
</feature>
<keyword evidence="5" id="KW-0949">S-adenosyl-L-methionine</keyword>
<feature type="region of interest" description="Disordered" evidence="9">
    <location>
        <begin position="100"/>
        <end position="132"/>
    </location>
</feature>
<dbReference type="HOGENOM" id="CLU_047426_0_1_1"/>
<dbReference type="EC" id="2.1.1.282" evidence="2"/>
<evidence type="ECO:0000256" key="6">
    <source>
        <dbReference type="ARBA" id="ARBA00022694"/>
    </source>
</evidence>
<dbReference type="PANTHER" id="PTHR48418:SF1">
    <property type="entry name" value="TRNA WYBUTOSINE-SYNTHESIZING PROTEIN 3"/>
    <property type="match status" value="1"/>
</dbReference>
<feature type="compositionally biased region" description="Basic residues" evidence="9">
    <location>
        <begin position="359"/>
        <end position="369"/>
    </location>
</feature>
<evidence type="ECO:0000256" key="2">
    <source>
        <dbReference type="ARBA" id="ARBA00012750"/>
    </source>
</evidence>
<dbReference type="GO" id="GO:0008168">
    <property type="term" value="F:methyltransferase activity"/>
    <property type="evidence" value="ECO:0007669"/>
    <property type="project" value="UniProtKB-KW"/>
</dbReference>
<keyword evidence="12" id="KW-1185">Reference proteome</keyword>
<dbReference type="Proteomes" id="UP000053617">
    <property type="component" value="Unassembled WGS sequence"/>
</dbReference>
<keyword evidence="4" id="KW-0808">Transferase</keyword>
<gene>
    <name evidence="11" type="ORF">Z518_01323</name>
</gene>
<keyword evidence="6" id="KW-0819">tRNA processing</keyword>
<dbReference type="GO" id="GO:0008033">
    <property type="term" value="P:tRNA processing"/>
    <property type="evidence" value="ECO:0007669"/>
    <property type="project" value="UniProtKB-KW"/>
</dbReference>
<evidence type="ECO:0000313" key="12">
    <source>
        <dbReference type="Proteomes" id="UP000053617"/>
    </source>
</evidence>
<dbReference type="Gene3D" id="3.30.1960.10">
    <property type="entry name" value="tRNA wybutosine-synthesizing-like"/>
    <property type="match status" value="1"/>
</dbReference>
<evidence type="ECO:0000256" key="5">
    <source>
        <dbReference type="ARBA" id="ARBA00022691"/>
    </source>
</evidence>
<evidence type="ECO:0000256" key="3">
    <source>
        <dbReference type="ARBA" id="ARBA00022603"/>
    </source>
</evidence>
<accession>A0A0D2G5Q4</accession>
<sequence length="405" mass="43895">MPRSDPAAQKPTIPPSFIAKKAQILAQLTRPEESYADHSPKGIVDAQIRNLLDEINAYDGLVTTSSCAGRVAVFVEGPKRTVGVGTDKVEREDELGGAGAISETGRQHGELARNGNEATTNPPAKTTSPGGKGGGRWLFVAHDPISFPPPPPPPVTAEINASIMDDGVSGEMKNQNQHDHDYFTKLFSLSPPKETSQISPPSGSLRVIRLSFSPLILHIHCATLQHARPLLAAAINAGFRESGIQGLRVMDDPEHGVMVAVRTAGLGFETVVGVVISDSGAEGHENGRVEMMQRIVSEEYLTLCVGVINERFQWNGERRERFRMELKRAMGREGWGSGLGSVEENVMQSGWEDKDERRRTKREKGRGRQRKEGNATTNTTGNVSTGAHERKTDDLDGGLAALEID</sequence>
<feature type="domain" description="tRNA wybutosine-synthesizing protein" evidence="10">
    <location>
        <begin position="20"/>
        <end position="327"/>
    </location>
</feature>
<protein>
    <recommendedName>
        <fullName evidence="2">tRNA(Phe) 7-[(3-amino-3-carboxypropyl)-4-demethylwyosine(37)-N(4)]-methyltransferase</fullName>
        <ecNumber evidence="2">2.1.1.282</ecNumber>
    </recommendedName>
    <alternativeName>
        <fullName evidence="7">tRNA(Phe) 7-((3-amino-3-carboxypropyl)-4-demethylwyosine(37)-N(4))-methyltransferase</fullName>
    </alternativeName>
</protein>
<feature type="region of interest" description="Disordered" evidence="9">
    <location>
        <begin position="333"/>
        <end position="405"/>
    </location>
</feature>
<dbReference type="Pfam" id="PF02676">
    <property type="entry name" value="TYW3"/>
    <property type="match status" value="1"/>
</dbReference>
<dbReference type="OrthoDB" id="263283at2759"/>
<dbReference type="GO" id="GO:0032259">
    <property type="term" value="P:methylation"/>
    <property type="evidence" value="ECO:0007669"/>
    <property type="project" value="UniProtKB-KW"/>
</dbReference>
<evidence type="ECO:0000256" key="4">
    <source>
        <dbReference type="ARBA" id="ARBA00022679"/>
    </source>
</evidence>
<organism evidence="11 12">
    <name type="scientific">Rhinocladiella mackenziei CBS 650.93</name>
    <dbReference type="NCBI Taxonomy" id="1442369"/>
    <lineage>
        <taxon>Eukaryota</taxon>
        <taxon>Fungi</taxon>
        <taxon>Dikarya</taxon>
        <taxon>Ascomycota</taxon>
        <taxon>Pezizomycotina</taxon>
        <taxon>Eurotiomycetes</taxon>
        <taxon>Chaetothyriomycetidae</taxon>
        <taxon>Chaetothyriales</taxon>
        <taxon>Herpotrichiellaceae</taxon>
        <taxon>Rhinocladiella</taxon>
    </lineage>
</organism>
<evidence type="ECO:0000313" key="11">
    <source>
        <dbReference type="EMBL" id="KIX10242.1"/>
    </source>
</evidence>
<evidence type="ECO:0000256" key="1">
    <source>
        <dbReference type="ARBA" id="ARBA00008569"/>
    </source>
</evidence>
<proteinExistence type="inferred from homology"/>
<evidence type="ECO:0000256" key="8">
    <source>
        <dbReference type="ARBA" id="ARBA00049202"/>
    </source>
</evidence>
<reference evidence="11 12" key="1">
    <citation type="submission" date="2015-01" db="EMBL/GenBank/DDBJ databases">
        <title>The Genome Sequence of Rhinocladiella mackenzie CBS 650.93.</title>
        <authorList>
            <consortium name="The Broad Institute Genomics Platform"/>
            <person name="Cuomo C."/>
            <person name="de Hoog S."/>
            <person name="Gorbushina A."/>
            <person name="Stielow B."/>
            <person name="Teixiera M."/>
            <person name="Abouelleil A."/>
            <person name="Chapman S.B."/>
            <person name="Priest M."/>
            <person name="Young S.K."/>
            <person name="Wortman J."/>
            <person name="Nusbaum C."/>
            <person name="Birren B."/>
        </authorList>
    </citation>
    <scope>NUCLEOTIDE SEQUENCE [LARGE SCALE GENOMIC DNA]</scope>
    <source>
        <strain evidence="11 12">CBS 650.93</strain>
    </source>
</reference>
<dbReference type="VEuPathDB" id="FungiDB:Z518_01323"/>
<name>A0A0D2G5Q4_9EURO</name>
<dbReference type="SUPFAM" id="SSF111278">
    <property type="entry name" value="SSo0622-like"/>
    <property type="match status" value="1"/>
</dbReference>
<comment type="similarity">
    <text evidence="1">Belongs to the TYW3 family.</text>
</comment>
<dbReference type="InterPro" id="IPR036602">
    <property type="entry name" value="tRNA_yW-synthesising-like_sf"/>
</dbReference>
<dbReference type="RefSeq" id="XP_013277378.1">
    <property type="nucleotide sequence ID" value="XM_013421924.1"/>
</dbReference>